<evidence type="ECO:0000256" key="4">
    <source>
        <dbReference type="ARBA" id="ARBA00023163"/>
    </source>
</evidence>
<organism evidence="7">
    <name type="scientific">Caulobacter sp. 73W</name>
    <dbReference type="NCBI Taxonomy" id="3161137"/>
    <lineage>
        <taxon>Bacteria</taxon>
        <taxon>Pseudomonadati</taxon>
        <taxon>Pseudomonadota</taxon>
        <taxon>Alphaproteobacteria</taxon>
        <taxon>Caulobacterales</taxon>
        <taxon>Caulobacteraceae</taxon>
        <taxon>Caulobacter</taxon>
    </lineage>
</organism>
<feature type="domain" description="RNA polymerase sigma factor 70 region 4 type 2" evidence="6">
    <location>
        <begin position="108"/>
        <end position="156"/>
    </location>
</feature>
<dbReference type="GO" id="GO:0006352">
    <property type="term" value="P:DNA-templated transcription initiation"/>
    <property type="evidence" value="ECO:0007669"/>
    <property type="project" value="InterPro"/>
</dbReference>
<dbReference type="SUPFAM" id="SSF88659">
    <property type="entry name" value="Sigma3 and sigma4 domains of RNA polymerase sigma factors"/>
    <property type="match status" value="1"/>
</dbReference>
<evidence type="ECO:0000259" key="5">
    <source>
        <dbReference type="Pfam" id="PF04542"/>
    </source>
</evidence>
<protein>
    <submittedName>
        <fullName evidence="7">RNA polymerase sigma factor</fullName>
    </submittedName>
</protein>
<dbReference type="InterPro" id="IPR013249">
    <property type="entry name" value="RNA_pol_sigma70_r4_t2"/>
</dbReference>
<dbReference type="InterPro" id="IPR013324">
    <property type="entry name" value="RNA_pol_sigma_r3/r4-like"/>
</dbReference>
<dbReference type="Gene3D" id="1.10.10.10">
    <property type="entry name" value="Winged helix-like DNA-binding domain superfamily/Winged helix DNA-binding domain"/>
    <property type="match status" value="1"/>
</dbReference>
<dbReference type="GO" id="GO:0003677">
    <property type="term" value="F:DNA binding"/>
    <property type="evidence" value="ECO:0007669"/>
    <property type="project" value="InterPro"/>
</dbReference>
<dbReference type="InterPro" id="IPR036388">
    <property type="entry name" value="WH-like_DNA-bd_sf"/>
</dbReference>
<dbReference type="Pfam" id="PF04542">
    <property type="entry name" value="Sigma70_r2"/>
    <property type="match status" value="1"/>
</dbReference>
<dbReference type="CDD" id="cd06171">
    <property type="entry name" value="Sigma70_r4"/>
    <property type="match status" value="1"/>
</dbReference>
<dbReference type="InterPro" id="IPR039425">
    <property type="entry name" value="RNA_pol_sigma-70-like"/>
</dbReference>
<sequence>MAYEPATAANESEHTPETLFLEHQMWLRAVLRRRYGPDAADDLVQETYLRLAPYQPSRPIVRPRALLLRIAVNLAHDQHRRAARAALIPAPVEYQASVAAPQASALVLKQVILGLPPKLRDVFILNQVRGLSHKETAELLGISPKTVEWRLRKALAVCAAAMRE</sequence>
<dbReference type="PANTHER" id="PTHR43133:SF63">
    <property type="entry name" value="RNA POLYMERASE SIGMA FACTOR FECI-RELATED"/>
    <property type="match status" value="1"/>
</dbReference>
<comment type="similarity">
    <text evidence="1">Belongs to the sigma-70 factor family. ECF subfamily.</text>
</comment>
<dbReference type="GO" id="GO:0016987">
    <property type="term" value="F:sigma factor activity"/>
    <property type="evidence" value="ECO:0007669"/>
    <property type="project" value="UniProtKB-KW"/>
</dbReference>
<keyword evidence="2" id="KW-0805">Transcription regulation</keyword>
<keyword evidence="4" id="KW-0804">Transcription</keyword>
<gene>
    <name evidence="7" type="ORF">ABOZ73_15665</name>
</gene>
<proteinExistence type="inferred from homology"/>
<dbReference type="RefSeq" id="WP_369059052.1">
    <property type="nucleotide sequence ID" value="NZ_CP158375.1"/>
</dbReference>
<dbReference type="PANTHER" id="PTHR43133">
    <property type="entry name" value="RNA POLYMERASE ECF-TYPE SIGMA FACTO"/>
    <property type="match status" value="1"/>
</dbReference>
<dbReference type="InterPro" id="IPR007627">
    <property type="entry name" value="RNA_pol_sigma70_r2"/>
</dbReference>
<reference evidence="7" key="1">
    <citation type="submission" date="2024-06" db="EMBL/GenBank/DDBJ databases">
        <title>Caulobacter inopinatus, sp. nov.</title>
        <authorList>
            <person name="Donachie S.P."/>
        </authorList>
    </citation>
    <scope>NUCLEOTIDE SEQUENCE</scope>
    <source>
        <strain evidence="7">73W</strain>
    </source>
</reference>
<dbReference type="NCBIfam" id="TIGR02937">
    <property type="entry name" value="sigma70-ECF"/>
    <property type="match status" value="1"/>
</dbReference>
<evidence type="ECO:0000256" key="3">
    <source>
        <dbReference type="ARBA" id="ARBA00023082"/>
    </source>
</evidence>
<evidence type="ECO:0000259" key="6">
    <source>
        <dbReference type="Pfam" id="PF08281"/>
    </source>
</evidence>
<evidence type="ECO:0000313" key="7">
    <source>
        <dbReference type="EMBL" id="XDO96198.1"/>
    </source>
</evidence>
<feature type="domain" description="RNA polymerase sigma-70 region 2" evidence="5">
    <location>
        <begin position="19"/>
        <end position="84"/>
    </location>
</feature>
<name>A0AB39KSA1_9CAUL</name>
<keyword evidence="3" id="KW-0731">Sigma factor</keyword>
<dbReference type="InterPro" id="IPR014284">
    <property type="entry name" value="RNA_pol_sigma-70_dom"/>
</dbReference>
<dbReference type="InterPro" id="IPR013325">
    <property type="entry name" value="RNA_pol_sigma_r2"/>
</dbReference>
<dbReference type="EMBL" id="CP158375">
    <property type="protein sequence ID" value="XDO96198.1"/>
    <property type="molecule type" value="Genomic_DNA"/>
</dbReference>
<evidence type="ECO:0000256" key="2">
    <source>
        <dbReference type="ARBA" id="ARBA00023015"/>
    </source>
</evidence>
<dbReference type="Gene3D" id="1.10.1740.10">
    <property type="match status" value="1"/>
</dbReference>
<dbReference type="SUPFAM" id="SSF88946">
    <property type="entry name" value="Sigma2 domain of RNA polymerase sigma factors"/>
    <property type="match status" value="1"/>
</dbReference>
<accession>A0AB39KSA1</accession>
<evidence type="ECO:0000256" key="1">
    <source>
        <dbReference type="ARBA" id="ARBA00010641"/>
    </source>
</evidence>
<dbReference type="Pfam" id="PF08281">
    <property type="entry name" value="Sigma70_r4_2"/>
    <property type="match status" value="1"/>
</dbReference>
<dbReference type="AlphaFoldDB" id="A0AB39KSA1"/>